<comment type="caution">
    <text evidence="5">The sequence shown here is derived from an EMBL/GenBank/DDBJ whole genome shotgun (WGS) entry which is preliminary data.</text>
</comment>
<keyword evidence="1 2" id="KW-0597">Phosphoprotein</keyword>
<dbReference type="Gene3D" id="1.10.287.130">
    <property type="match status" value="1"/>
</dbReference>
<dbReference type="AlphaFoldDB" id="A0A5N1JNR6"/>
<gene>
    <name evidence="5" type="ORF">F0P93_00445</name>
</gene>
<feature type="modified residue" description="4-aspartylphosphate" evidence="2">
    <location>
        <position position="53"/>
    </location>
</feature>
<dbReference type="GO" id="GO:0000155">
    <property type="term" value="F:phosphorelay sensor kinase activity"/>
    <property type="evidence" value="ECO:0007669"/>
    <property type="project" value="InterPro"/>
</dbReference>
<dbReference type="SUPFAM" id="SSF47384">
    <property type="entry name" value="Homodimeric domain of signal transducing histidine kinase"/>
    <property type="match status" value="1"/>
</dbReference>
<dbReference type="InterPro" id="IPR005467">
    <property type="entry name" value="His_kinase_dom"/>
</dbReference>
<name>A0A5N1JNR6_9BACT</name>
<dbReference type="PROSITE" id="PS50109">
    <property type="entry name" value="HIS_KIN"/>
    <property type="match status" value="1"/>
</dbReference>
<evidence type="ECO:0000313" key="6">
    <source>
        <dbReference type="Proteomes" id="UP000326344"/>
    </source>
</evidence>
<evidence type="ECO:0000259" key="3">
    <source>
        <dbReference type="PROSITE" id="PS50109"/>
    </source>
</evidence>
<dbReference type="SMART" id="SM00448">
    <property type="entry name" value="REC"/>
    <property type="match status" value="1"/>
</dbReference>
<dbReference type="SUPFAM" id="SSF55874">
    <property type="entry name" value="ATPase domain of HSP90 chaperone/DNA topoisomerase II/histidine kinase"/>
    <property type="match status" value="1"/>
</dbReference>
<evidence type="ECO:0000313" key="5">
    <source>
        <dbReference type="EMBL" id="KAA9356259.1"/>
    </source>
</evidence>
<dbReference type="InterPro" id="IPR036890">
    <property type="entry name" value="HATPase_C_sf"/>
</dbReference>
<protein>
    <submittedName>
        <fullName evidence="5">Response regulator</fullName>
    </submittedName>
</protein>
<dbReference type="InterPro" id="IPR003594">
    <property type="entry name" value="HATPase_dom"/>
</dbReference>
<dbReference type="PANTHER" id="PTHR43547">
    <property type="entry name" value="TWO-COMPONENT HISTIDINE KINASE"/>
    <property type="match status" value="1"/>
</dbReference>
<feature type="domain" description="Response regulatory" evidence="4">
    <location>
        <begin position="4"/>
        <end position="120"/>
    </location>
</feature>
<dbReference type="SUPFAM" id="SSF52172">
    <property type="entry name" value="CheY-like"/>
    <property type="match status" value="1"/>
</dbReference>
<dbReference type="InterPro" id="IPR001789">
    <property type="entry name" value="Sig_transdc_resp-reg_receiver"/>
</dbReference>
<evidence type="ECO:0000256" key="1">
    <source>
        <dbReference type="ARBA" id="ARBA00022553"/>
    </source>
</evidence>
<dbReference type="Gene3D" id="3.40.50.2300">
    <property type="match status" value="1"/>
</dbReference>
<dbReference type="Pfam" id="PF02518">
    <property type="entry name" value="HATPase_c"/>
    <property type="match status" value="1"/>
</dbReference>
<dbReference type="PANTHER" id="PTHR43547:SF2">
    <property type="entry name" value="HYBRID SIGNAL TRANSDUCTION HISTIDINE KINASE C"/>
    <property type="match status" value="1"/>
</dbReference>
<feature type="domain" description="Histidine kinase" evidence="3">
    <location>
        <begin position="144"/>
        <end position="364"/>
    </location>
</feature>
<dbReference type="EMBL" id="VTWS01000001">
    <property type="protein sequence ID" value="KAA9356259.1"/>
    <property type="molecule type" value="Genomic_DNA"/>
</dbReference>
<sequence length="368" mass="41415">MSTQILIIEDEEQIRENVAEWLRLNGFEVETAPDGKQGVTQAILERPDLILCDVVMPHMDGYQVLETIRSNRSLTSVPFMFLTAKTDLKDVRRGMALGADDYLTKPFTGESLLLAVENRLQREALRKASLQAQLAEQHLKMARAAGHEYNTTLNGIIGMSTLLANHLDEFDDVDAVSMLETIRVCGLRLKRSLDNVQRIGILQHIDPSHSAYAYFTTGKTTLQPDRVKAQIRLVENRQEQQVTWRVDVEEAILQISEENLTLVLDELIDNAIKFSDQTGIVVTGYLEGDEYRLTVGNKGRTFKPEHVTQIAPYTQFDRNEFEQQGFGLGLAIVKKLVELNHGSLSIGCYPDGWTKAMVWLPGQSVNSN</sequence>
<accession>A0A5N1JNR6</accession>
<organism evidence="5 6">
    <name type="scientific">Larkinella humicola</name>
    <dbReference type="NCBI Taxonomy" id="2607654"/>
    <lineage>
        <taxon>Bacteria</taxon>
        <taxon>Pseudomonadati</taxon>
        <taxon>Bacteroidota</taxon>
        <taxon>Cytophagia</taxon>
        <taxon>Cytophagales</taxon>
        <taxon>Spirosomataceae</taxon>
        <taxon>Larkinella</taxon>
    </lineage>
</organism>
<dbReference type="Gene3D" id="3.30.565.10">
    <property type="entry name" value="Histidine kinase-like ATPase, C-terminal domain"/>
    <property type="match status" value="1"/>
</dbReference>
<dbReference type="Pfam" id="PF00072">
    <property type="entry name" value="Response_reg"/>
    <property type="match status" value="1"/>
</dbReference>
<dbReference type="SMART" id="SM00387">
    <property type="entry name" value="HATPase_c"/>
    <property type="match status" value="1"/>
</dbReference>
<keyword evidence="6" id="KW-1185">Reference proteome</keyword>
<evidence type="ECO:0000259" key="4">
    <source>
        <dbReference type="PROSITE" id="PS50110"/>
    </source>
</evidence>
<dbReference type="CDD" id="cd17574">
    <property type="entry name" value="REC_OmpR"/>
    <property type="match status" value="1"/>
</dbReference>
<dbReference type="RefSeq" id="WP_150874425.1">
    <property type="nucleotide sequence ID" value="NZ_VTWS01000001.1"/>
</dbReference>
<dbReference type="InterPro" id="IPR036097">
    <property type="entry name" value="HisK_dim/P_sf"/>
</dbReference>
<reference evidence="5 6" key="1">
    <citation type="submission" date="2019-09" db="EMBL/GenBank/DDBJ databases">
        <title>Genome Sequence of Larkinella sp MA1.</title>
        <authorList>
            <person name="Srinivasan S."/>
        </authorList>
    </citation>
    <scope>NUCLEOTIDE SEQUENCE [LARGE SCALE GENOMIC DNA]</scope>
    <source>
        <strain evidence="5 6">MA1</strain>
    </source>
</reference>
<dbReference type="Proteomes" id="UP000326344">
    <property type="component" value="Unassembled WGS sequence"/>
</dbReference>
<evidence type="ECO:0000256" key="2">
    <source>
        <dbReference type="PROSITE-ProRule" id="PRU00169"/>
    </source>
</evidence>
<dbReference type="InterPro" id="IPR011006">
    <property type="entry name" value="CheY-like_superfamily"/>
</dbReference>
<dbReference type="PROSITE" id="PS50110">
    <property type="entry name" value="RESPONSE_REGULATORY"/>
    <property type="match status" value="1"/>
</dbReference>
<proteinExistence type="predicted"/>